<evidence type="ECO:0000313" key="2">
    <source>
        <dbReference type="Proteomes" id="UP000638648"/>
    </source>
</evidence>
<comment type="caution">
    <text evidence="1">The sequence shown here is derived from an EMBL/GenBank/DDBJ whole genome shotgun (WGS) entry which is preliminary data.</text>
</comment>
<proteinExistence type="predicted"/>
<dbReference type="Gene3D" id="1.25.40.10">
    <property type="entry name" value="Tetratricopeptide repeat domain"/>
    <property type="match status" value="1"/>
</dbReference>
<dbReference type="InterPro" id="IPR011990">
    <property type="entry name" value="TPR-like_helical_dom_sf"/>
</dbReference>
<sequence>MRPKIAYRVSGTLHLRDESPRYGVTTTVTPLSSQGSCTHTVWQDSWQHAVRTAGWWSMAALLPVTRACRYTPWPEWQGREIPAELFEAYQEAKRLVAARRFDEALTLYNRTQKHDPLNPYLRAEVASVRQRLGLFVDALDSYQGALIYDGQNAKTYSRRLWAPFMHRQRLRYLHHLWLRPDVIDVRYAYLKLLSAAKELADQWVEVDESQSKARAQALKVTRERLQPVLAERYWPEVADEVETARDYRRLTHSKWPPVVVW</sequence>
<reference evidence="1" key="1">
    <citation type="submission" date="2020-10" db="EMBL/GenBank/DDBJ databases">
        <title>Sequencing the genomes of 1000 actinobacteria strains.</title>
        <authorList>
            <person name="Klenk H.-P."/>
        </authorList>
    </citation>
    <scope>NUCLEOTIDE SEQUENCE</scope>
    <source>
        <strain evidence="1">DSM 45354</strain>
    </source>
</reference>
<dbReference type="EMBL" id="JADBEM010000001">
    <property type="protein sequence ID" value="MBE1606946.1"/>
    <property type="molecule type" value="Genomic_DNA"/>
</dbReference>
<dbReference type="RefSeq" id="WP_192750973.1">
    <property type="nucleotide sequence ID" value="NZ_BAABJL010000069.1"/>
</dbReference>
<accession>A0A927RJ83</accession>
<keyword evidence="2" id="KW-1185">Reference proteome</keyword>
<gene>
    <name evidence="1" type="ORF">HEB94_003794</name>
</gene>
<dbReference type="Proteomes" id="UP000638648">
    <property type="component" value="Unassembled WGS sequence"/>
</dbReference>
<dbReference type="AlphaFoldDB" id="A0A927RJ83"/>
<organism evidence="1 2">
    <name type="scientific">Actinopolymorpha pittospori</name>
    <dbReference type="NCBI Taxonomy" id="648752"/>
    <lineage>
        <taxon>Bacteria</taxon>
        <taxon>Bacillati</taxon>
        <taxon>Actinomycetota</taxon>
        <taxon>Actinomycetes</taxon>
        <taxon>Propionibacteriales</taxon>
        <taxon>Actinopolymorphaceae</taxon>
        <taxon>Actinopolymorpha</taxon>
    </lineage>
</organism>
<evidence type="ECO:0000313" key="1">
    <source>
        <dbReference type="EMBL" id="MBE1606946.1"/>
    </source>
</evidence>
<dbReference type="SUPFAM" id="SSF48452">
    <property type="entry name" value="TPR-like"/>
    <property type="match status" value="1"/>
</dbReference>
<protein>
    <submittedName>
        <fullName evidence="1">Tetratricopeptide (TPR) repeat protein</fullName>
    </submittedName>
</protein>
<name>A0A927RJ83_9ACTN</name>